<dbReference type="InterPro" id="IPR036265">
    <property type="entry name" value="HIT-like_sf"/>
</dbReference>
<keyword evidence="1" id="KW-0378">Hydrolase</keyword>
<name>A0A326U7G6_THEHA</name>
<keyword evidence="2" id="KW-1185">Reference proteome</keyword>
<gene>
    <name evidence="1" type="ORF">EI42_02181</name>
</gene>
<protein>
    <submittedName>
        <fullName evidence="1">Diadenosine tetraphosphate (Ap4A) HIT family hydrolase</fullName>
    </submittedName>
</protein>
<accession>A0A326U7G6</accession>
<dbReference type="EMBL" id="QKUF01000006">
    <property type="protein sequence ID" value="PZW31084.1"/>
    <property type="molecule type" value="Genomic_DNA"/>
</dbReference>
<comment type="caution">
    <text evidence="1">The sequence shown here is derived from an EMBL/GenBank/DDBJ whole genome shotgun (WGS) entry which is preliminary data.</text>
</comment>
<dbReference type="OrthoDB" id="160649at2"/>
<dbReference type="Proteomes" id="UP000248806">
    <property type="component" value="Unassembled WGS sequence"/>
</dbReference>
<reference evidence="1 2" key="1">
    <citation type="submission" date="2018-06" db="EMBL/GenBank/DDBJ databases">
        <title>Genomic Encyclopedia of Archaeal and Bacterial Type Strains, Phase II (KMG-II): from individual species to whole genera.</title>
        <authorList>
            <person name="Goeker M."/>
        </authorList>
    </citation>
    <scope>NUCLEOTIDE SEQUENCE [LARGE SCALE GENOMIC DNA]</scope>
    <source>
        <strain evidence="1 2">ATCC BAA-1881</strain>
    </source>
</reference>
<dbReference type="GO" id="GO:0016787">
    <property type="term" value="F:hydrolase activity"/>
    <property type="evidence" value="ECO:0007669"/>
    <property type="project" value="UniProtKB-KW"/>
</dbReference>
<organism evidence="1 2">
    <name type="scientific">Thermosporothrix hazakensis</name>
    <dbReference type="NCBI Taxonomy" id="644383"/>
    <lineage>
        <taxon>Bacteria</taxon>
        <taxon>Bacillati</taxon>
        <taxon>Chloroflexota</taxon>
        <taxon>Ktedonobacteria</taxon>
        <taxon>Ktedonobacterales</taxon>
        <taxon>Thermosporotrichaceae</taxon>
        <taxon>Thermosporothrix</taxon>
    </lineage>
</organism>
<dbReference type="Gene3D" id="3.30.428.10">
    <property type="entry name" value="HIT-like"/>
    <property type="match status" value="1"/>
</dbReference>
<dbReference type="RefSeq" id="WP_111321744.1">
    <property type="nucleotide sequence ID" value="NZ_BIFX01000003.1"/>
</dbReference>
<evidence type="ECO:0000313" key="2">
    <source>
        <dbReference type="Proteomes" id="UP000248806"/>
    </source>
</evidence>
<sequence length="149" mass="17144">MECLTCLNLSGERPITPVPPVYRGTCWQVEHGYPCASLGWFVILPFRHVEALHELTREEFHELADIQYTLAHAMGQDSSIQKEYLVCFGEKKGFAHVHFHMLARPRDLPEELRGPHLFMQQQVDRAEALPIEALQAYCEIFARRLQGLA</sequence>
<dbReference type="SUPFAM" id="SSF54197">
    <property type="entry name" value="HIT-like"/>
    <property type="match status" value="1"/>
</dbReference>
<proteinExistence type="predicted"/>
<evidence type="ECO:0000313" key="1">
    <source>
        <dbReference type="EMBL" id="PZW31084.1"/>
    </source>
</evidence>
<dbReference type="AlphaFoldDB" id="A0A326U7G6"/>